<accession>A0A3M7PLA6</accession>
<keyword evidence="2" id="KW-1185">Reference proteome</keyword>
<evidence type="ECO:0000313" key="2">
    <source>
        <dbReference type="Proteomes" id="UP000276133"/>
    </source>
</evidence>
<organism evidence="1 2">
    <name type="scientific">Brachionus plicatilis</name>
    <name type="common">Marine rotifer</name>
    <name type="synonym">Brachionus muelleri</name>
    <dbReference type="NCBI Taxonomy" id="10195"/>
    <lineage>
        <taxon>Eukaryota</taxon>
        <taxon>Metazoa</taxon>
        <taxon>Spiralia</taxon>
        <taxon>Gnathifera</taxon>
        <taxon>Rotifera</taxon>
        <taxon>Eurotatoria</taxon>
        <taxon>Monogononta</taxon>
        <taxon>Pseudotrocha</taxon>
        <taxon>Ploima</taxon>
        <taxon>Brachionidae</taxon>
        <taxon>Brachionus</taxon>
    </lineage>
</organism>
<comment type="caution">
    <text evidence="1">The sequence shown here is derived from an EMBL/GenBank/DDBJ whole genome shotgun (WGS) entry which is preliminary data.</text>
</comment>
<dbReference type="EMBL" id="REGN01010070">
    <property type="protein sequence ID" value="RMZ99758.1"/>
    <property type="molecule type" value="Genomic_DNA"/>
</dbReference>
<evidence type="ECO:0000313" key="1">
    <source>
        <dbReference type="EMBL" id="RMZ99758.1"/>
    </source>
</evidence>
<sequence>MFLKGLLARAAGAFGSFKTLKENAVVLPITLCRKFAKPYFQISSLLILIPVVCLDNCCSSWQASVSPILENIQIVSHILDQLISCLAGSGQPSQIFEDP</sequence>
<proteinExistence type="predicted"/>
<protein>
    <submittedName>
        <fullName evidence="1">Uncharacterized protein</fullName>
    </submittedName>
</protein>
<dbReference type="AlphaFoldDB" id="A0A3M7PLA6"/>
<gene>
    <name evidence="1" type="ORF">BpHYR1_040862</name>
</gene>
<reference evidence="1 2" key="1">
    <citation type="journal article" date="2018" name="Sci. Rep.">
        <title>Genomic signatures of local adaptation to the degree of environmental predictability in rotifers.</title>
        <authorList>
            <person name="Franch-Gras L."/>
            <person name="Hahn C."/>
            <person name="Garcia-Roger E.M."/>
            <person name="Carmona M.J."/>
            <person name="Serra M."/>
            <person name="Gomez A."/>
        </authorList>
    </citation>
    <scope>NUCLEOTIDE SEQUENCE [LARGE SCALE GENOMIC DNA]</scope>
    <source>
        <strain evidence="1">HYR1</strain>
    </source>
</reference>
<dbReference type="Proteomes" id="UP000276133">
    <property type="component" value="Unassembled WGS sequence"/>
</dbReference>
<name>A0A3M7PLA6_BRAPC</name>